<dbReference type="AlphaFoldDB" id="A0A9R0WUD8"/>
<sequence>MENGREDGGARIDGSKTPAHPYLTRQMSNLGFRQKPLRRPDDSRSAQEAANASSGAGIHDDCKLRFVELKSKRMHRFITYRLENQKEVIVDQTGEREATYEDFTKTLPENDCRFAVFDFDFTTPEDVPKSRIFYIFWSPDTAKVRSKMTYASTNEKFKRTLDGIQIEMQATDPSEISLDVIKERAH</sequence>
<proteinExistence type="inferred from homology"/>
<dbReference type="SMART" id="SM00102">
    <property type="entry name" value="ADF"/>
    <property type="match status" value="1"/>
</dbReference>
<gene>
    <name evidence="5" type="ORF">TRITD_5Av1G232800</name>
</gene>
<dbReference type="GO" id="GO:0030042">
    <property type="term" value="P:actin filament depolymerization"/>
    <property type="evidence" value="ECO:0007669"/>
    <property type="project" value="InterPro"/>
</dbReference>
<dbReference type="CDD" id="cd11286">
    <property type="entry name" value="ADF_cofilin_like"/>
    <property type="match status" value="1"/>
</dbReference>
<dbReference type="Proteomes" id="UP000324705">
    <property type="component" value="Chromosome 5A"/>
</dbReference>
<organism evidence="5 6">
    <name type="scientific">Triticum turgidum subsp. durum</name>
    <name type="common">Durum wheat</name>
    <name type="synonym">Triticum durum</name>
    <dbReference type="NCBI Taxonomy" id="4567"/>
    <lineage>
        <taxon>Eukaryota</taxon>
        <taxon>Viridiplantae</taxon>
        <taxon>Streptophyta</taxon>
        <taxon>Embryophyta</taxon>
        <taxon>Tracheophyta</taxon>
        <taxon>Spermatophyta</taxon>
        <taxon>Magnoliopsida</taxon>
        <taxon>Liliopsida</taxon>
        <taxon>Poales</taxon>
        <taxon>Poaceae</taxon>
        <taxon>BOP clade</taxon>
        <taxon>Pooideae</taxon>
        <taxon>Triticodae</taxon>
        <taxon>Triticeae</taxon>
        <taxon>Triticinae</taxon>
        <taxon>Triticum</taxon>
    </lineage>
</organism>
<feature type="compositionally biased region" description="Basic and acidic residues" evidence="3">
    <location>
        <begin position="1"/>
        <end position="14"/>
    </location>
</feature>
<evidence type="ECO:0000313" key="5">
    <source>
        <dbReference type="EMBL" id="VAI24187.1"/>
    </source>
</evidence>
<evidence type="ECO:0000256" key="3">
    <source>
        <dbReference type="SAM" id="MobiDB-lite"/>
    </source>
</evidence>
<evidence type="ECO:0000313" key="6">
    <source>
        <dbReference type="Proteomes" id="UP000324705"/>
    </source>
</evidence>
<name>A0A9R0WUD8_TRITD</name>
<dbReference type="InterPro" id="IPR002108">
    <property type="entry name" value="ADF-H"/>
</dbReference>
<dbReference type="InterPro" id="IPR029006">
    <property type="entry name" value="ADF-H/Gelsolin-like_dom_sf"/>
</dbReference>
<feature type="region of interest" description="Disordered" evidence="3">
    <location>
        <begin position="1"/>
        <end position="56"/>
    </location>
</feature>
<comment type="similarity">
    <text evidence="1">Belongs to the actin-binding proteins ADF family.</text>
</comment>
<dbReference type="GO" id="GO:0015629">
    <property type="term" value="C:actin cytoskeleton"/>
    <property type="evidence" value="ECO:0007669"/>
    <property type="project" value="InterPro"/>
</dbReference>
<dbReference type="Pfam" id="PF00241">
    <property type="entry name" value="Cofilin_ADF"/>
    <property type="match status" value="1"/>
</dbReference>
<dbReference type="EMBL" id="LT934119">
    <property type="protein sequence ID" value="VAI24187.1"/>
    <property type="molecule type" value="Genomic_DNA"/>
</dbReference>
<dbReference type="OMA" id="YLTRQMS"/>
<keyword evidence="2" id="KW-0009">Actin-binding</keyword>
<dbReference type="SUPFAM" id="SSF55753">
    <property type="entry name" value="Actin depolymerizing proteins"/>
    <property type="match status" value="1"/>
</dbReference>
<dbReference type="GO" id="GO:0003779">
    <property type="term" value="F:actin binding"/>
    <property type="evidence" value="ECO:0007669"/>
    <property type="project" value="UniProtKB-KW"/>
</dbReference>
<evidence type="ECO:0000256" key="2">
    <source>
        <dbReference type="ARBA" id="ARBA00023203"/>
    </source>
</evidence>
<reference evidence="5 6" key="1">
    <citation type="submission" date="2017-09" db="EMBL/GenBank/DDBJ databases">
        <authorList>
            <consortium name="International Durum Wheat Genome Sequencing Consortium (IDWGSC)"/>
            <person name="Milanesi L."/>
        </authorList>
    </citation>
    <scope>NUCLEOTIDE SEQUENCE [LARGE SCALE GENOMIC DNA]</scope>
    <source>
        <strain evidence="6">cv. Svevo</strain>
    </source>
</reference>
<dbReference type="InterPro" id="IPR017904">
    <property type="entry name" value="ADF/Cofilin"/>
</dbReference>
<keyword evidence="6" id="KW-1185">Reference proteome</keyword>
<accession>A0A9R0WUD8</accession>
<evidence type="ECO:0000259" key="4">
    <source>
        <dbReference type="PROSITE" id="PS51263"/>
    </source>
</evidence>
<dbReference type="PROSITE" id="PS51263">
    <property type="entry name" value="ADF_H"/>
    <property type="match status" value="1"/>
</dbReference>
<dbReference type="Gene3D" id="3.40.20.10">
    <property type="entry name" value="Severin"/>
    <property type="match status" value="1"/>
</dbReference>
<dbReference type="PANTHER" id="PTHR11913">
    <property type="entry name" value="COFILIN-RELATED"/>
    <property type="match status" value="1"/>
</dbReference>
<protein>
    <recommendedName>
        <fullName evidence="4">ADF-H domain-containing protein</fullName>
    </recommendedName>
</protein>
<evidence type="ECO:0000256" key="1">
    <source>
        <dbReference type="ARBA" id="ARBA00006844"/>
    </source>
</evidence>
<dbReference type="Gramene" id="TRITD5Av1G232800.1">
    <property type="protein sequence ID" value="TRITD5Av1G232800.1"/>
    <property type="gene ID" value="TRITD5Av1G232800"/>
</dbReference>
<feature type="domain" description="ADF-H" evidence="4">
    <location>
        <begin position="53"/>
        <end position="186"/>
    </location>
</feature>